<reference evidence="1 2" key="1">
    <citation type="submission" date="2018-08" db="EMBL/GenBank/DDBJ databases">
        <title>Recombination of ecologically and evolutionarily significant loci maintains genetic cohesion in the Pseudomonas syringae species complex.</title>
        <authorList>
            <person name="Dillon M."/>
            <person name="Thakur S."/>
            <person name="Almeida R.N.D."/>
            <person name="Weir B.S."/>
            <person name="Guttman D.S."/>
        </authorList>
    </citation>
    <scope>NUCLEOTIDE SEQUENCE [LARGE SCALE GENOMIC DNA]</scope>
    <source>
        <strain evidence="1 2">88_10</strain>
    </source>
</reference>
<protein>
    <submittedName>
        <fullName evidence="1">Uncharacterized protein</fullName>
    </submittedName>
</protein>
<evidence type="ECO:0000313" key="2">
    <source>
        <dbReference type="Proteomes" id="UP000282378"/>
    </source>
</evidence>
<dbReference type="Proteomes" id="UP000282378">
    <property type="component" value="Unassembled WGS sequence"/>
</dbReference>
<dbReference type="EMBL" id="RBNL01003092">
    <property type="protein sequence ID" value="RML58511.1"/>
    <property type="molecule type" value="Genomic_DNA"/>
</dbReference>
<proteinExistence type="predicted"/>
<name>A0A3M2X3X8_PSEYM</name>
<comment type="caution">
    <text evidence="1">The sequence shown here is derived from an EMBL/GenBank/DDBJ whole genome shotgun (WGS) entry which is preliminary data.</text>
</comment>
<organism evidence="1 2">
    <name type="scientific">Pseudomonas syringae pv. maculicola</name>
    <dbReference type="NCBI Taxonomy" id="59511"/>
    <lineage>
        <taxon>Bacteria</taxon>
        <taxon>Pseudomonadati</taxon>
        <taxon>Pseudomonadota</taxon>
        <taxon>Gammaproteobacteria</taxon>
        <taxon>Pseudomonadales</taxon>
        <taxon>Pseudomonadaceae</taxon>
        <taxon>Pseudomonas</taxon>
    </lineage>
</organism>
<accession>A0A3M2X3X8</accession>
<gene>
    <name evidence="1" type="ORF">APX70_200135</name>
</gene>
<sequence length="39" mass="4615">MRWSARSEKPGVSTLSGFLSNVEEITHEKRPQALRHRHW</sequence>
<dbReference type="AlphaFoldDB" id="A0A3M2X3X8"/>
<evidence type="ECO:0000313" key="1">
    <source>
        <dbReference type="EMBL" id="RML58511.1"/>
    </source>
</evidence>